<evidence type="ECO:0000313" key="4">
    <source>
        <dbReference type="Proteomes" id="UP000192596"/>
    </source>
</evidence>
<dbReference type="PANTHER" id="PTHR47843:SF5">
    <property type="entry name" value="BTB_POZ DOMAIN PROTEIN"/>
    <property type="match status" value="1"/>
</dbReference>
<dbReference type="Pfam" id="PF00651">
    <property type="entry name" value="BTB"/>
    <property type="match status" value="1"/>
</dbReference>
<dbReference type="SUPFAM" id="SSF54695">
    <property type="entry name" value="POZ domain"/>
    <property type="match status" value="1"/>
</dbReference>
<dbReference type="EMBL" id="NAJO01000039">
    <property type="protein sequence ID" value="OQN99642.1"/>
    <property type="molecule type" value="Genomic_DNA"/>
</dbReference>
<dbReference type="STRING" id="1507870.A0A1V8SKI0"/>
<dbReference type="PANTHER" id="PTHR47843">
    <property type="entry name" value="BTB DOMAIN-CONTAINING PROTEIN-RELATED"/>
    <property type="match status" value="1"/>
</dbReference>
<dbReference type="InterPro" id="IPR000210">
    <property type="entry name" value="BTB/POZ_dom"/>
</dbReference>
<gene>
    <name evidence="3" type="ORF">B0A48_14784</name>
</gene>
<accession>A0A1V8SKI0</accession>
<feature type="domain" description="BTB" evidence="2">
    <location>
        <begin position="15"/>
        <end position="84"/>
    </location>
</feature>
<dbReference type="Proteomes" id="UP000192596">
    <property type="component" value="Unassembled WGS sequence"/>
</dbReference>
<dbReference type="OrthoDB" id="3648668at2759"/>
<name>A0A1V8SKI0_9PEZI</name>
<evidence type="ECO:0000313" key="3">
    <source>
        <dbReference type="EMBL" id="OQN99642.1"/>
    </source>
</evidence>
<organism evidence="3 4">
    <name type="scientific">Cryoendolithus antarcticus</name>
    <dbReference type="NCBI Taxonomy" id="1507870"/>
    <lineage>
        <taxon>Eukaryota</taxon>
        <taxon>Fungi</taxon>
        <taxon>Dikarya</taxon>
        <taxon>Ascomycota</taxon>
        <taxon>Pezizomycotina</taxon>
        <taxon>Dothideomycetes</taxon>
        <taxon>Dothideomycetidae</taxon>
        <taxon>Cladosporiales</taxon>
        <taxon>Cladosporiaceae</taxon>
        <taxon>Cryoendolithus</taxon>
    </lineage>
</organism>
<sequence>MSSNFEALYGEEVYANLIIECENRQFKVHKVVICTASSIIAKMFDPRNNMKESTSNVIKHEQFDAAILQRMIEFAYRGAYTVEVVRPHDSMSNDEGYTNEHADTQPVKVLPRDIKDFSASRLRLLVAHAYAYAIADYYEFVAMKVTAEDSSLDTMPYGWDASEPARLLELIVTIAQITAQGDKKGIRHETVDFTVHMLRHLKDDATFFSALVNSEEPAVQVLAKEIFQWSASRFQSCHDDKAYWCKREKKARQNNIKLREELKSNGLQHIKNINDLRAQKDKEMADAVTGVSAVFTKQIAEVERVEFESDARANEDANKLRQLAEKLRATRKDLDKLSSFIEDLPETCSNRKCSSKPLLFDIQRKRNARNVLMPAIEDKTVHGEFAVYLLPNRST</sequence>
<keyword evidence="1" id="KW-0175">Coiled coil</keyword>
<reference evidence="4" key="1">
    <citation type="submission" date="2017-03" db="EMBL/GenBank/DDBJ databases">
        <title>Genomes of endolithic fungi from Antarctica.</title>
        <authorList>
            <person name="Coleine C."/>
            <person name="Masonjones S."/>
            <person name="Stajich J.E."/>
        </authorList>
    </citation>
    <scope>NUCLEOTIDE SEQUENCE [LARGE SCALE GENOMIC DNA]</scope>
    <source>
        <strain evidence="4">CCFEE 5527</strain>
    </source>
</reference>
<keyword evidence="4" id="KW-1185">Reference proteome</keyword>
<proteinExistence type="predicted"/>
<evidence type="ECO:0000256" key="1">
    <source>
        <dbReference type="SAM" id="Coils"/>
    </source>
</evidence>
<dbReference type="InterPro" id="IPR011333">
    <property type="entry name" value="SKP1/BTB/POZ_sf"/>
</dbReference>
<dbReference type="AlphaFoldDB" id="A0A1V8SKI0"/>
<evidence type="ECO:0000259" key="2">
    <source>
        <dbReference type="PROSITE" id="PS50097"/>
    </source>
</evidence>
<feature type="coiled-coil region" evidence="1">
    <location>
        <begin position="310"/>
        <end position="337"/>
    </location>
</feature>
<protein>
    <recommendedName>
        <fullName evidence="2">BTB domain-containing protein</fullName>
    </recommendedName>
</protein>
<dbReference type="InParanoid" id="A0A1V8SKI0"/>
<comment type="caution">
    <text evidence="3">The sequence shown here is derived from an EMBL/GenBank/DDBJ whole genome shotgun (WGS) entry which is preliminary data.</text>
</comment>
<dbReference type="PROSITE" id="PS50097">
    <property type="entry name" value="BTB"/>
    <property type="match status" value="1"/>
</dbReference>
<dbReference type="CDD" id="cd18186">
    <property type="entry name" value="BTB_POZ_ZBTB_KLHL-like"/>
    <property type="match status" value="1"/>
</dbReference>
<dbReference type="Gene3D" id="3.30.710.10">
    <property type="entry name" value="Potassium Channel Kv1.1, Chain A"/>
    <property type="match status" value="1"/>
</dbReference>